<proteinExistence type="predicted"/>
<evidence type="ECO:0000313" key="4">
    <source>
        <dbReference type="EMBL" id="KAJ3126839.1"/>
    </source>
</evidence>
<feature type="repeat" description="ANK" evidence="3">
    <location>
        <begin position="170"/>
        <end position="202"/>
    </location>
</feature>
<dbReference type="SUPFAM" id="SSF48403">
    <property type="entry name" value="Ankyrin repeat"/>
    <property type="match status" value="1"/>
</dbReference>
<dbReference type="PANTHER" id="PTHR24201">
    <property type="entry name" value="ANK_REP_REGION DOMAIN-CONTAINING PROTEIN"/>
    <property type="match status" value="1"/>
</dbReference>
<keyword evidence="2 3" id="KW-0040">ANK repeat</keyword>
<keyword evidence="1" id="KW-0677">Repeat</keyword>
<evidence type="ECO:0000256" key="2">
    <source>
        <dbReference type="ARBA" id="ARBA00023043"/>
    </source>
</evidence>
<comment type="caution">
    <text evidence="4">The sequence shown here is derived from an EMBL/GenBank/DDBJ whole genome shotgun (WGS) entry which is preliminary data.</text>
</comment>
<feature type="repeat" description="ANK" evidence="3">
    <location>
        <begin position="103"/>
        <end position="135"/>
    </location>
</feature>
<dbReference type="Pfam" id="PF12796">
    <property type="entry name" value="Ank_2"/>
    <property type="match status" value="2"/>
</dbReference>
<dbReference type="AlphaFoldDB" id="A0AAD5T2U8"/>
<protein>
    <recommendedName>
        <fullName evidence="6">26S proteasome non-ATPase regulatory subunit 10</fullName>
    </recommendedName>
</protein>
<sequence length="230" mass="24639">MTQQQQTIHAAAYAGALATVRTLANSSTNLINSVDEDLRTPLHWAVSGKHIPVAEFLLENGAAVNAQDDAGWSPLMIAASVGSAPLTDFLIQNAADPNLPNENKQTPLFYAASKGFPDICSLLISGGAKVNVRDKLNQTALHRVAAKGSIPVLTLLLALENINLDTQDRAGNAPLHIAIENGHAEIARVLIEAGADLDLQNEEKQLPLSLAPDVHIKKFLQRIIESTQNR</sequence>
<reference evidence="4" key="1">
    <citation type="submission" date="2020-05" db="EMBL/GenBank/DDBJ databases">
        <title>Phylogenomic resolution of chytrid fungi.</title>
        <authorList>
            <person name="Stajich J.E."/>
            <person name="Amses K."/>
            <person name="Simmons R."/>
            <person name="Seto K."/>
            <person name="Myers J."/>
            <person name="Bonds A."/>
            <person name="Quandt C.A."/>
            <person name="Barry K."/>
            <person name="Liu P."/>
            <person name="Grigoriev I."/>
            <person name="Longcore J.E."/>
            <person name="James T.Y."/>
        </authorList>
    </citation>
    <scope>NUCLEOTIDE SEQUENCE</scope>
    <source>
        <strain evidence="4">JEL0513</strain>
    </source>
</reference>
<feature type="repeat" description="ANK" evidence="3">
    <location>
        <begin position="37"/>
        <end position="69"/>
    </location>
</feature>
<dbReference type="EMBL" id="JADGJH010000539">
    <property type="protein sequence ID" value="KAJ3126839.1"/>
    <property type="molecule type" value="Genomic_DNA"/>
</dbReference>
<dbReference type="GO" id="GO:0005634">
    <property type="term" value="C:nucleus"/>
    <property type="evidence" value="ECO:0007669"/>
    <property type="project" value="TreeGrafter"/>
</dbReference>
<dbReference type="InterPro" id="IPR002110">
    <property type="entry name" value="Ankyrin_rpt"/>
</dbReference>
<dbReference type="PROSITE" id="PS50297">
    <property type="entry name" value="ANK_REP_REGION"/>
    <property type="match status" value="4"/>
</dbReference>
<dbReference type="SMART" id="SM00248">
    <property type="entry name" value="ANK"/>
    <property type="match status" value="6"/>
</dbReference>
<accession>A0AAD5T2U8</accession>
<evidence type="ECO:0008006" key="6">
    <source>
        <dbReference type="Google" id="ProtNLM"/>
    </source>
</evidence>
<name>A0AAD5T2U8_9FUNG</name>
<keyword evidence="5" id="KW-1185">Reference proteome</keyword>
<dbReference type="Gene3D" id="1.25.40.20">
    <property type="entry name" value="Ankyrin repeat-containing domain"/>
    <property type="match status" value="2"/>
</dbReference>
<dbReference type="Proteomes" id="UP001211907">
    <property type="component" value="Unassembled WGS sequence"/>
</dbReference>
<gene>
    <name evidence="4" type="ORF">HK100_010053</name>
</gene>
<feature type="repeat" description="ANK" evidence="3">
    <location>
        <begin position="70"/>
        <end position="102"/>
    </location>
</feature>
<dbReference type="InterPro" id="IPR050776">
    <property type="entry name" value="Ank_Repeat/CDKN_Inhibitor"/>
</dbReference>
<dbReference type="PROSITE" id="PS50088">
    <property type="entry name" value="ANK_REPEAT"/>
    <property type="match status" value="4"/>
</dbReference>
<evidence type="ECO:0000256" key="1">
    <source>
        <dbReference type="ARBA" id="ARBA00022737"/>
    </source>
</evidence>
<evidence type="ECO:0000256" key="3">
    <source>
        <dbReference type="PROSITE-ProRule" id="PRU00023"/>
    </source>
</evidence>
<dbReference type="InterPro" id="IPR036770">
    <property type="entry name" value="Ankyrin_rpt-contain_sf"/>
</dbReference>
<dbReference type="Pfam" id="PF13637">
    <property type="entry name" value="Ank_4"/>
    <property type="match status" value="1"/>
</dbReference>
<organism evidence="4 5">
    <name type="scientific">Physocladia obscura</name>
    <dbReference type="NCBI Taxonomy" id="109957"/>
    <lineage>
        <taxon>Eukaryota</taxon>
        <taxon>Fungi</taxon>
        <taxon>Fungi incertae sedis</taxon>
        <taxon>Chytridiomycota</taxon>
        <taxon>Chytridiomycota incertae sedis</taxon>
        <taxon>Chytridiomycetes</taxon>
        <taxon>Chytridiales</taxon>
        <taxon>Chytriomycetaceae</taxon>
        <taxon>Physocladia</taxon>
    </lineage>
</organism>
<evidence type="ECO:0000313" key="5">
    <source>
        <dbReference type="Proteomes" id="UP001211907"/>
    </source>
</evidence>